<feature type="compositionally biased region" description="Polar residues" evidence="1">
    <location>
        <begin position="657"/>
        <end position="668"/>
    </location>
</feature>
<feature type="compositionally biased region" description="Basic and acidic residues" evidence="1">
    <location>
        <begin position="427"/>
        <end position="439"/>
    </location>
</feature>
<feature type="region of interest" description="Disordered" evidence="1">
    <location>
        <begin position="657"/>
        <end position="727"/>
    </location>
</feature>
<feature type="compositionally biased region" description="Low complexity" evidence="1">
    <location>
        <begin position="990"/>
        <end position="1000"/>
    </location>
</feature>
<dbReference type="Pfam" id="PF00241">
    <property type="entry name" value="Cofilin_ADF"/>
    <property type="match status" value="1"/>
</dbReference>
<feature type="compositionally biased region" description="Low complexity" evidence="1">
    <location>
        <begin position="364"/>
        <end position="374"/>
    </location>
</feature>
<gene>
    <name evidence="3" type="ORF">SS1G_00284</name>
</gene>
<dbReference type="GO" id="GO:0003779">
    <property type="term" value="F:actin binding"/>
    <property type="evidence" value="ECO:0007669"/>
    <property type="project" value="InterPro"/>
</dbReference>
<dbReference type="CDD" id="cd11282">
    <property type="entry name" value="ADF_coactosin_like"/>
    <property type="match status" value="1"/>
</dbReference>
<proteinExistence type="predicted"/>
<dbReference type="HOGENOM" id="CLU_004392_0_0_1"/>
<evidence type="ECO:0000256" key="1">
    <source>
        <dbReference type="SAM" id="MobiDB-lite"/>
    </source>
</evidence>
<feature type="compositionally biased region" description="Polar residues" evidence="1">
    <location>
        <begin position="202"/>
        <end position="222"/>
    </location>
</feature>
<feature type="compositionally biased region" description="Polar residues" evidence="1">
    <location>
        <begin position="874"/>
        <end position="891"/>
    </location>
</feature>
<feature type="compositionally biased region" description="Low complexity" evidence="1">
    <location>
        <begin position="443"/>
        <end position="462"/>
    </location>
</feature>
<dbReference type="EMBL" id="CH476621">
    <property type="protein sequence ID" value="EDN90884.1"/>
    <property type="molecule type" value="Genomic_DNA"/>
</dbReference>
<feature type="region of interest" description="Disordered" evidence="1">
    <location>
        <begin position="1"/>
        <end position="26"/>
    </location>
</feature>
<dbReference type="STRING" id="665079.A7E4R2"/>
<feature type="region of interest" description="Disordered" evidence="1">
    <location>
        <begin position="308"/>
        <end position="465"/>
    </location>
</feature>
<feature type="compositionally biased region" description="Polar residues" evidence="1">
    <location>
        <begin position="761"/>
        <end position="776"/>
    </location>
</feature>
<feature type="compositionally biased region" description="Polar residues" evidence="1">
    <location>
        <begin position="396"/>
        <end position="415"/>
    </location>
</feature>
<dbReference type="KEGG" id="ssl:SS1G_00284"/>
<dbReference type="InterPro" id="IPR002108">
    <property type="entry name" value="ADF-H"/>
</dbReference>
<accession>A7E4R2</accession>
<dbReference type="Proteomes" id="UP000001312">
    <property type="component" value="Unassembled WGS sequence"/>
</dbReference>
<keyword evidence="4" id="KW-1185">Reference proteome</keyword>
<organism evidence="3 4">
    <name type="scientific">Sclerotinia sclerotiorum (strain ATCC 18683 / 1980 / Ss-1)</name>
    <name type="common">White mold</name>
    <name type="synonym">Whetzelinia sclerotiorum</name>
    <dbReference type="NCBI Taxonomy" id="665079"/>
    <lineage>
        <taxon>Eukaryota</taxon>
        <taxon>Fungi</taxon>
        <taxon>Dikarya</taxon>
        <taxon>Ascomycota</taxon>
        <taxon>Pezizomycotina</taxon>
        <taxon>Leotiomycetes</taxon>
        <taxon>Helotiales</taxon>
        <taxon>Sclerotiniaceae</taxon>
        <taxon>Sclerotinia</taxon>
    </lineage>
</organism>
<feature type="compositionally biased region" description="Low complexity" evidence="1">
    <location>
        <begin position="1032"/>
        <end position="1047"/>
    </location>
</feature>
<dbReference type="eggNOG" id="ENOG502RYYT">
    <property type="taxonomic scope" value="Eukaryota"/>
</dbReference>
<reference evidence="4" key="1">
    <citation type="journal article" date="2011" name="PLoS Genet.">
        <title>Genomic analysis of the necrotrophic fungal pathogens Sclerotinia sclerotiorum and Botrytis cinerea.</title>
        <authorList>
            <person name="Amselem J."/>
            <person name="Cuomo C.A."/>
            <person name="van Kan J.A."/>
            <person name="Viaud M."/>
            <person name="Benito E.P."/>
            <person name="Couloux A."/>
            <person name="Coutinho P.M."/>
            <person name="de Vries R.P."/>
            <person name="Dyer P.S."/>
            <person name="Fillinger S."/>
            <person name="Fournier E."/>
            <person name="Gout L."/>
            <person name="Hahn M."/>
            <person name="Kohn L."/>
            <person name="Lapalu N."/>
            <person name="Plummer K.M."/>
            <person name="Pradier J.M."/>
            <person name="Quevillon E."/>
            <person name="Sharon A."/>
            <person name="Simon A."/>
            <person name="ten Have A."/>
            <person name="Tudzynski B."/>
            <person name="Tudzynski P."/>
            <person name="Wincker P."/>
            <person name="Andrew M."/>
            <person name="Anthouard V."/>
            <person name="Beever R.E."/>
            <person name="Beffa R."/>
            <person name="Benoit I."/>
            <person name="Bouzid O."/>
            <person name="Brault B."/>
            <person name="Chen Z."/>
            <person name="Choquer M."/>
            <person name="Collemare J."/>
            <person name="Cotton P."/>
            <person name="Danchin E.G."/>
            <person name="Da Silva C."/>
            <person name="Gautier A."/>
            <person name="Giraud C."/>
            <person name="Giraud T."/>
            <person name="Gonzalez C."/>
            <person name="Grossetete S."/>
            <person name="Guldener U."/>
            <person name="Henrissat B."/>
            <person name="Howlett B.J."/>
            <person name="Kodira C."/>
            <person name="Kretschmer M."/>
            <person name="Lappartient A."/>
            <person name="Leroch M."/>
            <person name="Levis C."/>
            <person name="Mauceli E."/>
            <person name="Neuveglise C."/>
            <person name="Oeser B."/>
            <person name="Pearson M."/>
            <person name="Poulain J."/>
            <person name="Poussereau N."/>
            <person name="Quesneville H."/>
            <person name="Rascle C."/>
            <person name="Schumacher J."/>
            <person name="Segurens B."/>
            <person name="Sexton A."/>
            <person name="Silva E."/>
            <person name="Sirven C."/>
            <person name="Soanes D.M."/>
            <person name="Talbot N.J."/>
            <person name="Templeton M."/>
            <person name="Yandava C."/>
            <person name="Yarden O."/>
            <person name="Zeng Q."/>
            <person name="Rollins J.A."/>
            <person name="Lebrun M.H."/>
            <person name="Dickman M."/>
        </authorList>
    </citation>
    <scope>NUCLEOTIDE SEQUENCE [LARGE SCALE GENOMIC DNA]</scope>
    <source>
        <strain evidence="4">ATCC 18683 / 1980 / Ss-1</strain>
    </source>
</reference>
<dbReference type="Gene3D" id="3.40.20.10">
    <property type="entry name" value="Severin"/>
    <property type="match status" value="1"/>
</dbReference>
<dbReference type="GeneID" id="5494842"/>
<feature type="region of interest" description="Disordered" evidence="1">
    <location>
        <begin position="867"/>
        <end position="1151"/>
    </location>
</feature>
<feature type="compositionally biased region" description="Basic and acidic residues" evidence="1">
    <location>
        <begin position="698"/>
        <end position="714"/>
    </location>
</feature>
<feature type="compositionally biased region" description="Low complexity" evidence="1">
    <location>
        <begin position="1103"/>
        <end position="1113"/>
    </location>
</feature>
<feature type="compositionally biased region" description="Polar residues" evidence="1">
    <location>
        <begin position="1136"/>
        <end position="1151"/>
    </location>
</feature>
<name>A7E4R2_SCLS1</name>
<evidence type="ECO:0000259" key="2">
    <source>
        <dbReference type="Pfam" id="PF00241"/>
    </source>
</evidence>
<dbReference type="SUPFAM" id="SSF55753">
    <property type="entry name" value="Actin depolymerizing proteins"/>
    <property type="match status" value="1"/>
</dbReference>
<evidence type="ECO:0000313" key="3">
    <source>
        <dbReference type="EMBL" id="EDN90884.1"/>
    </source>
</evidence>
<feature type="compositionally biased region" description="Basic and acidic residues" evidence="1">
    <location>
        <begin position="622"/>
        <end position="639"/>
    </location>
</feature>
<feature type="region of interest" description="Disordered" evidence="1">
    <location>
        <begin position="499"/>
        <end position="641"/>
    </location>
</feature>
<dbReference type="RefSeq" id="XP_001598198.1">
    <property type="nucleotide sequence ID" value="XM_001598148.1"/>
</dbReference>
<feature type="compositionally biased region" description="Basic and acidic residues" evidence="1">
    <location>
        <begin position="9"/>
        <end position="26"/>
    </location>
</feature>
<dbReference type="AlphaFoldDB" id="A7E4R2"/>
<feature type="compositionally biased region" description="Polar residues" evidence="1">
    <location>
        <begin position="324"/>
        <end position="341"/>
    </location>
</feature>
<evidence type="ECO:0000313" key="4">
    <source>
        <dbReference type="Proteomes" id="UP000001312"/>
    </source>
</evidence>
<dbReference type="InterPro" id="IPR029006">
    <property type="entry name" value="ADF-H/Gelsolin-like_dom_sf"/>
</dbReference>
<feature type="compositionally biased region" description="Basic and acidic residues" evidence="1">
    <location>
        <begin position="1013"/>
        <end position="1028"/>
    </location>
</feature>
<protein>
    <recommendedName>
        <fullName evidence="2">ADF-H domain-containing protein</fullName>
    </recommendedName>
</protein>
<feature type="region of interest" description="Disordered" evidence="1">
    <location>
        <begin position="190"/>
        <end position="295"/>
    </location>
</feature>
<dbReference type="InParanoid" id="A7E4R2"/>
<feature type="region of interest" description="Disordered" evidence="1">
    <location>
        <begin position="760"/>
        <end position="791"/>
    </location>
</feature>
<sequence length="1258" mass="135082">MIGQFASSVREESTAPPGEHCHTLSGDRKEMSLNGLDDATVKEAYDAAVAEPGGWFLLKYASRDEIELLGRGNGGIVEIRNKIGQYEEPSPLFGFLRYRRRNVVIKYVPDGCSRLVQARVTVHFNAVTEKFAPYHTIFEITTAKELRDTTLSAACSLHTASGSVSSSTSSLRRRRLMEIAEDEEEDIRIKRQSTVQEERPPTAQTITSTSGTQPTVDPTTLPSDLPDSFTFSSLVAEGGNTLETSPPPPRNKAPLSFDLDTSPPPPREPREIDLGSSSPITTIDGVPRKSSQSARPDLYSLASYEFNGKPKVRLGPRPSLDVGKTTTAGGTSTYRPVSTLPQGLKISTKGGSKKGRASLSSQDSGEPPSMSLSPPSIPENGTLPTLLPSRPHTSGGRPNTSSGASVRSTLSTKSAAPSAKVPTITPEKARLMKAMEMRKRQMSTGAPAQASPSSPKSSASTANLEIPSALSLTTSQGAPQEIQDTLALLTNMAEADKSAIILDTNSTLKTDDSDATRTDSYPVSPVGPSEKAESTRASSISELTDETVQEELSNKPMTKDNMAEEFSPADSSETTERGPVVRISLQTPEIADEGTEEMATVVTHSVSQDTVKDNLTDTTVSNEEKYPESDVISEVKPESAETPVIMSSAQDLNAIADTQSEPLQTSASEPIFKSSEKSLLESPFAPGYTLSQKKKVHRIEPIRTSFDKSSHTSEDNFSSDDELMDELQSAVIEDAKPMSVAKSPISPLFPQPAQNEIKFSRTVSSPLQLANANPSPLSARPGGDRPVSRPVSASANFLNRINAQPAAAPVIPKKISVGSGVANRIKAFEKFQNLAPESSAAPSTLGPSPTAAPAFFSVKRSTVLVPSRAPSIADRTNSLNKNTPNPSTSREGSPEISRGRERASSIQKRVALLKPTPASELKTTRSRPESVQVTARIIRDPNQPFPQMPEIGKDPSESNALALQESPLIIDHQKAVSSPPKDTITERRLSTSSKTTVNTNNERRSSIAMVKDLINDRRSSLSERRRSSVIEPSASSPAVMSPSQPSSNDIISPARRSRPSSVSSRRSIERSEFSPPPSASSTSPVNDDKSDKRSGRASRIMKRMSSSLSSSRKAIAHAISPTVREESEPPVFPGQEASSVPPQPSLAASPTIANDLGDVNVQFPDSLLWKRRSMVLDTQGLLIITAGANDKGATRRFHLGEFRAPEIPDVDMQELPNSVVLAFLEGGELQIACEDRASQGNTLNVLREAHSHWAAYGQ</sequence>
<feature type="domain" description="ADF-H" evidence="2">
    <location>
        <begin position="38"/>
        <end position="152"/>
    </location>
</feature>